<keyword evidence="2" id="KW-1185">Reference proteome</keyword>
<proteinExistence type="predicted"/>
<dbReference type="EMBL" id="CP000542">
    <property type="protein sequence ID" value="ABM57909.1"/>
    <property type="molecule type" value="Genomic_DNA"/>
</dbReference>
<dbReference type="Proteomes" id="UP000000374">
    <property type="component" value="Chromosome"/>
</dbReference>
<organism evidence="1 2">
    <name type="scientific">Verminephrobacter eiseniae (strain EF01-2)</name>
    <dbReference type="NCBI Taxonomy" id="391735"/>
    <lineage>
        <taxon>Bacteria</taxon>
        <taxon>Pseudomonadati</taxon>
        <taxon>Pseudomonadota</taxon>
        <taxon>Betaproteobacteria</taxon>
        <taxon>Burkholderiales</taxon>
        <taxon>Comamonadaceae</taxon>
        <taxon>Verminephrobacter</taxon>
    </lineage>
</organism>
<evidence type="ECO:0000313" key="1">
    <source>
        <dbReference type="EMBL" id="ABM57909.1"/>
    </source>
</evidence>
<dbReference type="HOGENOM" id="CLU_1128312_0_0_4"/>
<gene>
    <name evidence="1" type="ordered locus">Veis_2161</name>
</gene>
<sequence length="230" mass="26424">MNLVPYRLYHSHMVEVKRRFRAIDRILGAKEPITLTAEFDDEFMWLQLRQIVELVTYSAIAADKERYAAFRQDQSVDYRCDRKPGKILNHLPEISLRCLPKPLGATVSQADGTTHFEEGEGGCTAKELRDRFKNILDTAGQHLHAVNPFNEKTVIDQKERLVIARKRINMETEFLKRVLWKHVKFGSQFQPGESPRVPERPKQASIQQAWVVEFGAPGTDSVRIVLAESP</sequence>
<protein>
    <submittedName>
        <fullName evidence="1">Uncharacterized protein</fullName>
    </submittedName>
</protein>
<dbReference type="eggNOG" id="ENOG5032SSK">
    <property type="taxonomic scope" value="Bacteria"/>
</dbReference>
<reference evidence="2" key="1">
    <citation type="submission" date="2006-12" db="EMBL/GenBank/DDBJ databases">
        <title>Complete sequence of chromosome 1 of Verminephrobacter eiseniae EF01-2.</title>
        <authorList>
            <person name="Copeland A."/>
            <person name="Lucas S."/>
            <person name="Lapidus A."/>
            <person name="Barry K."/>
            <person name="Detter J.C."/>
            <person name="Glavina del Rio T."/>
            <person name="Dalin E."/>
            <person name="Tice H."/>
            <person name="Pitluck S."/>
            <person name="Chertkov O."/>
            <person name="Brettin T."/>
            <person name="Bruce D."/>
            <person name="Han C."/>
            <person name="Tapia R."/>
            <person name="Gilna P."/>
            <person name="Schmutz J."/>
            <person name="Larimer F."/>
            <person name="Land M."/>
            <person name="Hauser L."/>
            <person name="Kyrpides N."/>
            <person name="Kim E."/>
            <person name="Stahl D."/>
            <person name="Richardson P."/>
        </authorList>
    </citation>
    <scope>NUCLEOTIDE SEQUENCE [LARGE SCALE GENOMIC DNA]</scope>
    <source>
        <strain evidence="2">EF01-2</strain>
    </source>
</reference>
<dbReference type="KEGG" id="vei:Veis_2161"/>
<accession>A1WJV2</accession>
<name>A1WJV2_VEREI</name>
<dbReference type="AlphaFoldDB" id="A1WJV2"/>
<dbReference type="STRING" id="391735.Veis_2161"/>
<evidence type="ECO:0000313" key="2">
    <source>
        <dbReference type="Proteomes" id="UP000000374"/>
    </source>
</evidence>